<dbReference type="KEGG" id="mtai:Mtai_v1c28800"/>
<dbReference type="GO" id="GO:0046872">
    <property type="term" value="F:metal ion binding"/>
    <property type="evidence" value="ECO:0007669"/>
    <property type="project" value="InterPro"/>
</dbReference>
<accession>A0A399DU25</accession>
<reference evidence="2 3" key="1">
    <citation type="submission" date="2018-08" db="EMBL/GenBank/DDBJ databases">
        <title>Meiothermus cateniformans JCM 15151 genome sequencing project.</title>
        <authorList>
            <person name="Da Costa M.S."/>
            <person name="Albuquerque L."/>
            <person name="Raposo P."/>
            <person name="Froufe H.J.C."/>
            <person name="Barroso C.S."/>
            <person name="Egas C."/>
        </authorList>
    </citation>
    <scope>NUCLEOTIDE SEQUENCE [LARGE SCALE GENOMIC DNA]</scope>
    <source>
        <strain evidence="2 3">JCM 15151</strain>
    </source>
</reference>
<dbReference type="OrthoDB" id="161799at2"/>
<organism evidence="2 3">
    <name type="scientific">Meiothermus taiwanensis</name>
    <dbReference type="NCBI Taxonomy" id="172827"/>
    <lineage>
        <taxon>Bacteria</taxon>
        <taxon>Thermotogati</taxon>
        <taxon>Deinococcota</taxon>
        <taxon>Deinococci</taxon>
        <taxon>Thermales</taxon>
        <taxon>Thermaceae</taxon>
        <taxon>Meiothermus</taxon>
    </lineage>
</organism>
<evidence type="ECO:0000259" key="1">
    <source>
        <dbReference type="Pfam" id="PF01676"/>
    </source>
</evidence>
<dbReference type="GO" id="GO:0004619">
    <property type="term" value="F:phosphoglycerate mutase activity"/>
    <property type="evidence" value="ECO:0007669"/>
    <property type="project" value="UniProtKB-EC"/>
</dbReference>
<dbReference type="PANTHER" id="PTHR10151:SF120">
    <property type="entry name" value="BIS(5'-ADENOSYL)-TRIPHOSPHATASE"/>
    <property type="match status" value="1"/>
</dbReference>
<dbReference type="GO" id="GO:0016787">
    <property type="term" value="F:hydrolase activity"/>
    <property type="evidence" value="ECO:0007669"/>
    <property type="project" value="UniProtKB-ARBA"/>
</dbReference>
<gene>
    <name evidence="2" type="primary">gpmI_2</name>
    <name evidence="2" type="ORF">Mcate_02365</name>
</gene>
<feature type="domain" description="Metalloenzyme" evidence="1">
    <location>
        <begin position="111"/>
        <end position="244"/>
    </location>
</feature>
<dbReference type="InterPro" id="IPR006124">
    <property type="entry name" value="Metalloenzyme"/>
</dbReference>
<name>A0A399DU25_9DEIN</name>
<protein>
    <submittedName>
        <fullName evidence="2">2,3-bisphosphoglycerate-independent phosphoglycerate mutase</fullName>
        <ecNumber evidence="2">5.4.2.12</ecNumber>
    </submittedName>
</protein>
<dbReference type="PANTHER" id="PTHR10151">
    <property type="entry name" value="ECTONUCLEOTIDE PYROPHOSPHATASE/PHOSPHODIESTERASE"/>
    <property type="match status" value="1"/>
</dbReference>
<dbReference type="SUPFAM" id="SSF53649">
    <property type="entry name" value="Alkaline phosphatase-like"/>
    <property type="match status" value="1"/>
</dbReference>
<dbReference type="EC" id="5.4.2.12" evidence="2"/>
<dbReference type="InterPro" id="IPR017850">
    <property type="entry name" value="Alkaline_phosphatase_core_sf"/>
</dbReference>
<dbReference type="RefSeq" id="WP_081698442.1">
    <property type="nucleotide sequence ID" value="NZ_JBHSXZ010000039.1"/>
</dbReference>
<dbReference type="Pfam" id="PF01676">
    <property type="entry name" value="Metalloenzyme"/>
    <property type="match status" value="1"/>
</dbReference>
<dbReference type="Proteomes" id="UP000266089">
    <property type="component" value="Unassembled WGS sequence"/>
</dbReference>
<keyword evidence="2" id="KW-0413">Isomerase</keyword>
<dbReference type="Gene3D" id="3.40.720.10">
    <property type="entry name" value="Alkaline Phosphatase, subunit A"/>
    <property type="match status" value="1"/>
</dbReference>
<evidence type="ECO:0000313" key="3">
    <source>
        <dbReference type="Proteomes" id="UP000266089"/>
    </source>
</evidence>
<dbReference type="EMBL" id="QWKX01000077">
    <property type="protein sequence ID" value="RIH75159.1"/>
    <property type="molecule type" value="Genomic_DNA"/>
</dbReference>
<evidence type="ECO:0000313" key="2">
    <source>
        <dbReference type="EMBL" id="RIH75159.1"/>
    </source>
</evidence>
<proteinExistence type="predicted"/>
<dbReference type="AlphaFoldDB" id="A0A399DU25"/>
<dbReference type="Pfam" id="PF01663">
    <property type="entry name" value="Phosphodiest"/>
    <property type="match status" value="1"/>
</dbReference>
<sequence length="258" mass="28450">MTRVLYVTIDGLRPDALEAAPAPTLQTLMREGAFTLNARSVYPSLTLPCHMSLFHSLPPERHNVLTNTYVPMARPVPGLFEVLRQARKRSGMFYSWEPLRDLARPLSLSVAKLIAYEHNPEVSDRRVVEAALPYLRSGELDFTFLYLGSVDEVGHLEGWMSPAYLRQVAHVDALLGQVLAGLPPETVLLVMSDHGGHQRMHGTERPEDMTVPFIAWGPGVAQAHLTAPVSLLELAPTVAALLEVAPEPAWEGRALRLG</sequence>
<comment type="caution">
    <text evidence="2">The sequence shown here is derived from an EMBL/GenBank/DDBJ whole genome shotgun (WGS) entry which is preliminary data.</text>
</comment>
<dbReference type="InterPro" id="IPR002591">
    <property type="entry name" value="Phosphodiest/P_Trfase"/>
</dbReference>